<dbReference type="SUPFAM" id="SSF50249">
    <property type="entry name" value="Nucleic acid-binding proteins"/>
    <property type="match status" value="1"/>
</dbReference>
<dbReference type="GO" id="GO:0009295">
    <property type="term" value="C:nucleoid"/>
    <property type="evidence" value="ECO:0007669"/>
    <property type="project" value="TreeGrafter"/>
</dbReference>
<evidence type="ECO:0000313" key="5">
    <source>
        <dbReference type="Proteomes" id="UP001062223"/>
    </source>
</evidence>
<dbReference type="PANTHER" id="PTHR10302">
    <property type="entry name" value="SINGLE-STRANDED DNA-BINDING PROTEIN"/>
    <property type="match status" value="1"/>
</dbReference>
<dbReference type="InterPro" id="IPR000424">
    <property type="entry name" value="Primosome_PriB/ssb"/>
</dbReference>
<reference evidence="4" key="1">
    <citation type="submission" date="2022-09" db="EMBL/GenBank/DDBJ databases">
        <title>Taxonomy of Curtobacterium flaccumfaciens.</title>
        <authorList>
            <person name="Osdaghi E."/>
            <person name="Taghavi S.M."/>
            <person name="Hamidizade M."/>
            <person name="Abachi H."/>
            <person name="Fazliarab A."/>
            <person name="Baeyen S."/>
            <person name="Portier P."/>
            <person name="Van Vaerenbergh J."/>
            <person name="Jacques M.-A."/>
        </authorList>
    </citation>
    <scope>NUCLEOTIDE SEQUENCE</scope>
    <source>
        <strain evidence="4">AGQB46</strain>
    </source>
</reference>
<feature type="compositionally biased region" description="Basic and acidic residues" evidence="3">
    <location>
        <begin position="221"/>
        <end position="231"/>
    </location>
</feature>
<organism evidence="4 5">
    <name type="scientific">Curtobacterium poinsettiae</name>
    <dbReference type="NCBI Taxonomy" id="159612"/>
    <lineage>
        <taxon>Bacteria</taxon>
        <taxon>Bacillati</taxon>
        <taxon>Actinomycetota</taxon>
        <taxon>Actinomycetes</taxon>
        <taxon>Micrococcales</taxon>
        <taxon>Microbacteriaceae</taxon>
        <taxon>Curtobacterium</taxon>
    </lineage>
</organism>
<evidence type="ECO:0000313" key="4">
    <source>
        <dbReference type="EMBL" id="UYC82353.1"/>
    </source>
</evidence>
<evidence type="ECO:0000256" key="1">
    <source>
        <dbReference type="ARBA" id="ARBA00023125"/>
    </source>
</evidence>
<proteinExistence type="predicted"/>
<feature type="compositionally biased region" description="Basic and acidic residues" evidence="3">
    <location>
        <begin position="161"/>
        <end position="173"/>
    </location>
</feature>
<keyword evidence="1 2" id="KW-0238">DNA-binding</keyword>
<sequence>MNDIITVCGIVATEPRHLVTETGIAITSLRLASPSRRWDRASAAWVNGATNWYTVTAFRSLASNVYKSLKKGDRIVVAGRVRIRTWERDGRGGTSVEIDADGIGHDLAWGISNWLRVPRQVGDGASGQGGLRGVDPRTGEVRDPAGHGAGHGSDHGAVPDGSHDHAPATEHGPDGVGVGVGDGDVDGLHGAPALGDGEEPAGPSEHVLEQDAAPWDPSPPLEDHAPDAEAA</sequence>
<evidence type="ECO:0000256" key="3">
    <source>
        <dbReference type="SAM" id="MobiDB-lite"/>
    </source>
</evidence>
<dbReference type="KEGG" id="cpoi:OE229_07805"/>
<evidence type="ECO:0000256" key="2">
    <source>
        <dbReference type="PROSITE-ProRule" id="PRU00252"/>
    </source>
</evidence>
<name>A0A9Q9PBE3_9MICO</name>
<dbReference type="GO" id="GO:0003697">
    <property type="term" value="F:single-stranded DNA binding"/>
    <property type="evidence" value="ECO:0007669"/>
    <property type="project" value="InterPro"/>
</dbReference>
<dbReference type="PROSITE" id="PS50935">
    <property type="entry name" value="SSB"/>
    <property type="match status" value="1"/>
</dbReference>
<dbReference type="Pfam" id="PF00436">
    <property type="entry name" value="SSB"/>
    <property type="match status" value="1"/>
</dbReference>
<dbReference type="InterPro" id="IPR011344">
    <property type="entry name" value="ssDNA-bd"/>
</dbReference>
<dbReference type="Gene3D" id="2.40.50.140">
    <property type="entry name" value="Nucleic acid-binding proteins"/>
    <property type="match status" value="1"/>
</dbReference>
<dbReference type="GO" id="GO:0006260">
    <property type="term" value="P:DNA replication"/>
    <property type="evidence" value="ECO:0007669"/>
    <property type="project" value="InterPro"/>
</dbReference>
<dbReference type="PANTHER" id="PTHR10302:SF27">
    <property type="entry name" value="SINGLE-STRANDED DNA-BINDING PROTEIN"/>
    <property type="match status" value="1"/>
</dbReference>
<protein>
    <submittedName>
        <fullName evidence="4">Single-stranded DNA-binding protein</fullName>
    </submittedName>
</protein>
<dbReference type="InterPro" id="IPR012340">
    <property type="entry name" value="NA-bd_OB-fold"/>
</dbReference>
<feature type="compositionally biased region" description="Basic and acidic residues" evidence="3">
    <location>
        <begin position="134"/>
        <end position="145"/>
    </location>
</feature>
<dbReference type="EMBL" id="CP106879">
    <property type="protein sequence ID" value="UYC82353.1"/>
    <property type="molecule type" value="Genomic_DNA"/>
</dbReference>
<gene>
    <name evidence="4" type="ORF">OE229_07805</name>
</gene>
<dbReference type="CDD" id="cd04496">
    <property type="entry name" value="SSB_OBF"/>
    <property type="match status" value="1"/>
</dbReference>
<accession>A0A9Q9PBE3</accession>
<dbReference type="RefSeq" id="WP_262137305.1">
    <property type="nucleotide sequence ID" value="NZ_CP106879.1"/>
</dbReference>
<dbReference type="AlphaFoldDB" id="A0A9Q9PBE3"/>
<feature type="region of interest" description="Disordered" evidence="3">
    <location>
        <begin position="120"/>
        <end position="231"/>
    </location>
</feature>
<dbReference type="Proteomes" id="UP001062223">
    <property type="component" value="Chromosome"/>
</dbReference>